<evidence type="ECO:0000313" key="3">
    <source>
        <dbReference type="Proteomes" id="UP000184038"/>
    </source>
</evidence>
<keyword evidence="1" id="KW-0812">Transmembrane</keyword>
<dbReference type="OrthoDB" id="2049243at2"/>
<feature type="transmembrane region" description="Helical" evidence="1">
    <location>
        <begin position="20"/>
        <end position="44"/>
    </location>
</feature>
<dbReference type="RefSeq" id="WP_073287056.1">
    <property type="nucleotide sequence ID" value="NZ_FRCP01000010.1"/>
</dbReference>
<dbReference type="STRING" id="1120996.SAMN02746066_02034"/>
<sequence>MVGGKSLSRSGLLRKQSEIVIAMMGTLPGAGVTYSVISLGTYLAHHCHYRVALVENNESMHFSYIKRAAGVIGAENYFSIGKMDFYERADEDIWLRLQRMPYDYILVDYGVYDGGKQSQYARCQYRFLIGSLCEWKREAYEEIIHKESTGIEMSFYLATLGQRYDIREYYREFGMRLYSTPCIYDPFLLVKEVIQFWRRFPI</sequence>
<protein>
    <submittedName>
        <fullName evidence="2">Uncharacterized protein</fullName>
    </submittedName>
</protein>
<keyword evidence="3" id="KW-1185">Reference proteome</keyword>
<dbReference type="Proteomes" id="UP000184038">
    <property type="component" value="Unassembled WGS sequence"/>
</dbReference>
<name>A0A1M7J081_9FIRM</name>
<gene>
    <name evidence="2" type="ORF">SAMN02746066_02034</name>
</gene>
<keyword evidence="1" id="KW-0472">Membrane</keyword>
<dbReference type="EMBL" id="FRCP01000010">
    <property type="protein sequence ID" value="SHM45837.1"/>
    <property type="molecule type" value="Genomic_DNA"/>
</dbReference>
<dbReference type="AlphaFoldDB" id="A0A1M7J081"/>
<organism evidence="2 3">
    <name type="scientific">Anaerosporobacter mobilis DSM 15930</name>
    <dbReference type="NCBI Taxonomy" id="1120996"/>
    <lineage>
        <taxon>Bacteria</taxon>
        <taxon>Bacillati</taxon>
        <taxon>Bacillota</taxon>
        <taxon>Clostridia</taxon>
        <taxon>Lachnospirales</taxon>
        <taxon>Lachnospiraceae</taxon>
        <taxon>Anaerosporobacter</taxon>
    </lineage>
</organism>
<accession>A0A1M7J081</accession>
<keyword evidence="1" id="KW-1133">Transmembrane helix</keyword>
<proteinExistence type="predicted"/>
<evidence type="ECO:0000256" key="1">
    <source>
        <dbReference type="SAM" id="Phobius"/>
    </source>
</evidence>
<evidence type="ECO:0000313" key="2">
    <source>
        <dbReference type="EMBL" id="SHM45837.1"/>
    </source>
</evidence>
<reference evidence="2 3" key="1">
    <citation type="submission" date="2016-11" db="EMBL/GenBank/DDBJ databases">
        <authorList>
            <person name="Jaros S."/>
            <person name="Januszkiewicz K."/>
            <person name="Wedrychowicz H."/>
        </authorList>
    </citation>
    <scope>NUCLEOTIDE SEQUENCE [LARGE SCALE GENOMIC DNA]</scope>
    <source>
        <strain evidence="2 3">DSM 15930</strain>
    </source>
</reference>